<feature type="domain" description="SLH" evidence="4">
    <location>
        <begin position="649"/>
        <end position="712"/>
    </location>
</feature>
<feature type="domain" description="SLH" evidence="4">
    <location>
        <begin position="584"/>
        <end position="647"/>
    </location>
</feature>
<evidence type="ECO:0000256" key="1">
    <source>
        <dbReference type="ARBA" id="ARBA00022729"/>
    </source>
</evidence>
<evidence type="ECO:0000313" key="6">
    <source>
        <dbReference type="Proteomes" id="UP000271256"/>
    </source>
</evidence>
<evidence type="ECO:0000313" key="5">
    <source>
        <dbReference type="EMBL" id="RKO67779.1"/>
    </source>
</evidence>
<keyword evidence="6" id="KW-1185">Reference proteome</keyword>
<sequence length="770" mass="79955">MSVRRDAFLKKALRYQSTLLVFVFVFTLLLPGFALAQEVPPLPAAYYGSVKDASGQGVSSGKVEAYIEGRKVGEIDFSNGFYGGTGGLDPKLVVSGTVADRGKTVTFKVVTSGQKLDATASPAVVWQPGDVRRVDLTVAAAPQPPHDTNPPAVASTDPTNNATNVPVNKTITITFTEDVQEGPQYAGISLVDDQNNAVTLQKSISGRVLTLKPASDLAYYKHYTVTIPAGAVKDAAGNELAQACVFSFTTAVQAGSKVEISVPSDGKLDNFTVPPGVSSAVLNQGGAQLEIPQGAFSGAAAITFKPVDKTGLPGSSAIGQVFEIKIENVTLSQPVILRLPAPAGDRVRVFKLVGDRWVNLGGTVSGGYVEVSQTSFSIFTTASAPVPPTASPAPGTYTGSVQVTLAAESGATILYGLNAAPQTTYTAPITLTSSTAIRAVAVKDSLTSDEASFAYTVTASSGGSSGGGGGTVKPYVSTTDPADKATGVPVDKEIKILFNEIVTEGNDFAKITLKDAAGKAVEVTARIDGSALYIKPKAALDNGATYTVVIPAGAVKDREGYGLSSDYTFTFTTVAEQPKPPAEQPKPEFKDMAGHWAEATVVKLAGMGVIGGYEDGTFRPNNKITRAEITSILVRALKLQPADDSALKFVDNSAIPAWARGAVAAAIKEGLVRGYPVQGGVAFKAANPVTRAELAAILSRVLEDRLGEITGQPVQFADAAKIPAWAKDAVNTAAAAGVVGGYQDGTFRAQNNVTRAEAASMILRLLEKIE</sequence>
<evidence type="ECO:0000256" key="2">
    <source>
        <dbReference type="ARBA" id="ARBA00022737"/>
    </source>
</evidence>
<evidence type="ECO:0000259" key="4">
    <source>
        <dbReference type="PROSITE" id="PS51272"/>
    </source>
</evidence>
<gene>
    <name evidence="5" type="ORF">D7024_13025</name>
</gene>
<dbReference type="PANTHER" id="PTHR43308:SF5">
    <property type="entry name" value="S-LAYER PROTEIN _ PEPTIDOGLYCAN ENDO-BETA-N-ACETYLGLUCOSAMINIDASE"/>
    <property type="match status" value="1"/>
</dbReference>
<reference evidence="5 6" key="1">
    <citation type="submission" date="2018-10" db="EMBL/GenBank/DDBJ databases">
        <authorList>
            <person name="Grouzdev D.S."/>
            <person name="Krutkina M.S."/>
            <person name="Tourova T.P."/>
            <person name="Nazina T.N."/>
        </authorList>
    </citation>
    <scope>NUCLEOTIDE SEQUENCE [LARGE SCALE GENOMIC DNA]</scope>
    <source>
        <strain evidence="5 6">435</strain>
    </source>
</reference>
<comment type="caution">
    <text evidence="5">The sequence shown here is derived from an EMBL/GenBank/DDBJ whole genome shotgun (WGS) entry which is preliminary data.</text>
</comment>
<dbReference type="InterPro" id="IPR032812">
    <property type="entry name" value="SbsA_Ig"/>
</dbReference>
<dbReference type="Pfam" id="PF13205">
    <property type="entry name" value="Big_5"/>
    <property type="match status" value="2"/>
</dbReference>
<dbReference type="InterPro" id="IPR014755">
    <property type="entry name" value="Cu-Rt/internalin_Ig-like"/>
</dbReference>
<dbReference type="OrthoDB" id="174569at2"/>
<dbReference type="InterPro" id="IPR051465">
    <property type="entry name" value="Cell_Envelope_Struct_Comp"/>
</dbReference>
<dbReference type="PROSITE" id="PS51272">
    <property type="entry name" value="SLH"/>
    <property type="match status" value="3"/>
</dbReference>
<dbReference type="Proteomes" id="UP000271256">
    <property type="component" value="Unassembled WGS sequence"/>
</dbReference>
<dbReference type="Pfam" id="PF00395">
    <property type="entry name" value="SLH"/>
    <property type="match status" value="3"/>
</dbReference>
<evidence type="ECO:0000256" key="3">
    <source>
        <dbReference type="SAM" id="MobiDB-lite"/>
    </source>
</evidence>
<dbReference type="InterPro" id="IPR001119">
    <property type="entry name" value="SLH_dom"/>
</dbReference>
<dbReference type="EMBL" id="RBWE01000001">
    <property type="protein sequence ID" value="RKO67779.1"/>
    <property type="molecule type" value="Genomic_DNA"/>
</dbReference>
<dbReference type="PANTHER" id="PTHR43308">
    <property type="entry name" value="OUTER MEMBRANE PROTEIN ALPHA-RELATED"/>
    <property type="match status" value="1"/>
</dbReference>
<organism evidence="5 6">
    <name type="scientific">Desulfofundulus salinus</name>
    <dbReference type="NCBI Taxonomy" id="2419843"/>
    <lineage>
        <taxon>Bacteria</taxon>
        <taxon>Bacillati</taxon>
        <taxon>Bacillota</taxon>
        <taxon>Clostridia</taxon>
        <taxon>Eubacteriales</taxon>
        <taxon>Peptococcaceae</taxon>
        <taxon>Desulfofundulus</taxon>
    </lineage>
</organism>
<dbReference type="Gene3D" id="2.60.40.1220">
    <property type="match status" value="2"/>
</dbReference>
<keyword evidence="2" id="KW-0677">Repeat</keyword>
<dbReference type="InterPro" id="IPR059177">
    <property type="entry name" value="GH29D-like_dom"/>
</dbReference>
<proteinExistence type="predicted"/>
<dbReference type="Pfam" id="PF13290">
    <property type="entry name" value="CHB_HEX_C_1"/>
    <property type="match status" value="1"/>
</dbReference>
<name>A0A494WW98_9FIRM</name>
<protein>
    <recommendedName>
        <fullName evidence="4">SLH domain-containing protein</fullName>
    </recommendedName>
</protein>
<feature type="region of interest" description="Disordered" evidence="3">
    <location>
        <begin position="141"/>
        <end position="165"/>
    </location>
</feature>
<dbReference type="AlphaFoldDB" id="A0A494WW98"/>
<keyword evidence="1" id="KW-0732">Signal</keyword>
<feature type="domain" description="SLH" evidence="4">
    <location>
        <begin position="713"/>
        <end position="770"/>
    </location>
</feature>
<feature type="compositionally biased region" description="Polar residues" evidence="3">
    <location>
        <begin position="156"/>
        <end position="165"/>
    </location>
</feature>
<accession>A0A494WW98</accession>